<evidence type="ECO:0000313" key="2">
    <source>
        <dbReference type="Proteomes" id="UP000267821"/>
    </source>
</evidence>
<proteinExistence type="predicted"/>
<keyword evidence="2" id="KW-1185">Reference proteome</keyword>
<gene>
    <name evidence="1" type="ORF">L211DRAFT_843331</name>
</gene>
<name>A0A3N4L764_9PEZI</name>
<reference evidence="1 2" key="1">
    <citation type="journal article" date="2018" name="Nat. Ecol. Evol.">
        <title>Pezizomycetes genomes reveal the molecular basis of ectomycorrhizal truffle lifestyle.</title>
        <authorList>
            <person name="Murat C."/>
            <person name="Payen T."/>
            <person name="Noel B."/>
            <person name="Kuo A."/>
            <person name="Morin E."/>
            <person name="Chen J."/>
            <person name="Kohler A."/>
            <person name="Krizsan K."/>
            <person name="Balestrini R."/>
            <person name="Da Silva C."/>
            <person name="Montanini B."/>
            <person name="Hainaut M."/>
            <person name="Levati E."/>
            <person name="Barry K.W."/>
            <person name="Belfiori B."/>
            <person name="Cichocki N."/>
            <person name="Clum A."/>
            <person name="Dockter R.B."/>
            <person name="Fauchery L."/>
            <person name="Guy J."/>
            <person name="Iotti M."/>
            <person name="Le Tacon F."/>
            <person name="Lindquist E.A."/>
            <person name="Lipzen A."/>
            <person name="Malagnac F."/>
            <person name="Mello A."/>
            <person name="Molinier V."/>
            <person name="Miyauchi S."/>
            <person name="Poulain J."/>
            <person name="Riccioni C."/>
            <person name="Rubini A."/>
            <person name="Sitrit Y."/>
            <person name="Splivallo R."/>
            <person name="Traeger S."/>
            <person name="Wang M."/>
            <person name="Zifcakova L."/>
            <person name="Wipf D."/>
            <person name="Zambonelli A."/>
            <person name="Paolocci F."/>
            <person name="Nowrousian M."/>
            <person name="Ottonello S."/>
            <person name="Baldrian P."/>
            <person name="Spatafora J.W."/>
            <person name="Henrissat B."/>
            <person name="Nagy L.G."/>
            <person name="Aury J.M."/>
            <person name="Wincker P."/>
            <person name="Grigoriev I.V."/>
            <person name="Bonfante P."/>
            <person name="Martin F.M."/>
        </authorList>
    </citation>
    <scope>NUCLEOTIDE SEQUENCE [LARGE SCALE GENOMIC DNA]</scope>
    <source>
        <strain evidence="1 2">ATCC MYA-4762</strain>
    </source>
</reference>
<feature type="non-terminal residue" evidence="1">
    <location>
        <position position="1"/>
    </location>
</feature>
<accession>A0A3N4L764</accession>
<dbReference type="Proteomes" id="UP000267821">
    <property type="component" value="Unassembled WGS sequence"/>
</dbReference>
<dbReference type="InParanoid" id="A0A3N4L764"/>
<organism evidence="1 2">
    <name type="scientific">Terfezia boudieri ATCC MYA-4762</name>
    <dbReference type="NCBI Taxonomy" id="1051890"/>
    <lineage>
        <taxon>Eukaryota</taxon>
        <taxon>Fungi</taxon>
        <taxon>Dikarya</taxon>
        <taxon>Ascomycota</taxon>
        <taxon>Pezizomycotina</taxon>
        <taxon>Pezizomycetes</taxon>
        <taxon>Pezizales</taxon>
        <taxon>Pezizaceae</taxon>
        <taxon>Terfezia</taxon>
    </lineage>
</organism>
<dbReference type="EMBL" id="ML121614">
    <property type="protein sequence ID" value="RPB18693.1"/>
    <property type="molecule type" value="Genomic_DNA"/>
</dbReference>
<dbReference type="AlphaFoldDB" id="A0A3N4L764"/>
<evidence type="ECO:0000313" key="1">
    <source>
        <dbReference type="EMBL" id="RPB18693.1"/>
    </source>
</evidence>
<protein>
    <submittedName>
        <fullName evidence="1">Uncharacterized protein</fullName>
    </submittedName>
</protein>
<sequence length="55" mass="5730">LFPFFVGGIFASSFSPSLSSCLPSGHTIFWPTPSTLASPSSIHGAGARSSLLNWC</sequence>